<dbReference type="EMBL" id="JAIWYP010000004">
    <property type="protein sequence ID" value="KAH3835833.1"/>
    <property type="molecule type" value="Genomic_DNA"/>
</dbReference>
<feature type="region of interest" description="Disordered" evidence="1">
    <location>
        <begin position="1637"/>
        <end position="1668"/>
    </location>
</feature>
<feature type="compositionally biased region" description="Polar residues" evidence="1">
    <location>
        <begin position="187"/>
        <end position="200"/>
    </location>
</feature>
<feature type="compositionally biased region" description="Basic residues" evidence="1">
    <location>
        <begin position="1724"/>
        <end position="1734"/>
    </location>
</feature>
<feature type="region of interest" description="Disordered" evidence="1">
    <location>
        <begin position="366"/>
        <end position="420"/>
    </location>
</feature>
<feature type="region of interest" description="Disordered" evidence="1">
    <location>
        <begin position="1121"/>
        <end position="1140"/>
    </location>
</feature>
<reference evidence="2" key="2">
    <citation type="submission" date="2020-11" db="EMBL/GenBank/DDBJ databases">
        <authorList>
            <person name="McCartney M.A."/>
            <person name="Auch B."/>
            <person name="Kono T."/>
            <person name="Mallez S."/>
            <person name="Becker A."/>
            <person name="Gohl D.M."/>
            <person name="Silverstein K.A.T."/>
            <person name="Koren S."/>
            <person name="Bechman K.B."/>
            <person name="Herman A."/>
            <person name="Abrahante J.E."/>
            <person name="Garbe J."/>
        </authorList>
    </citation>
    <scope>NUCLEOTIDE SEQUENCE</scope>
    <source>
        <strain evidence="2">Duluth1</strain>
        <tissue evidence="2">Whole animal</tissue>
    </source>
</reference>
<feature type="region of interest" description="Disordered" evidence="1">
    <location>
        <begin position="304"/>
        <end position="345"/>
    </location>
</feature>
<gene>
    <name evidence="2" type="ORF">DPMN_109199</name>
</gene>
<name>A0A9D4KA73_DREPO</name>
<feature type="compositionally biased region" description="Low complexity" evidence="1">
    <location>
        <begin position="821"/>
        <end position="840"/>
    </location>
</feature>
<evidence type="ECO:0000313" key="3">
    <source>
        <dbReference type="Proteomes" id="UP000828390"/>
    </source>
</evidence>
<feature type="compositionally biased region" description="Low complexity" evidence="1">
    <location>
        <begin position="1711"/>
        <end position="1723"/>
    </location>
</feature>
<feature type="compositionally biased region" description="Polar residues" evidence="1">
    <location>
        <begin position="326"/>
        <end position="335"/>
    </location>
</feature>
<protein>
    <submittedName>
        <fullName evidence="2">Uncharacterized protein</fullName>
    </submittedName>
</protein>
<sequence>MKRLGMKGPALSLSPRGPGAGVQGPHIVQAISQESVVAVNPFGDYPSPGNSAMMMHRPVIRNNNPAMAGSQSSWNNSAGNQHWNAGNVYEHRHLGNQQFSPSRAALNIQGQGHMYSMGNQMYPTMNSQYMYGENTARTLPGQYPMATSVMYNAPEAGFLNTNPMMHSGGQSAVFQGECQRSPGSFHPSHSQMYQRPPSYGQNSQTFNVTPLQRPYEPSHIEPAQFPEMIGHRKVNKKLQETISRKKANQFVSNSASSENFVIRRPDFTQGVQSVSINTHSEAGLQFENSMTMTSTHSLTMTHNTGINSAQSLSPQSYSAPGGSPGQAKNQQSSLSPGDMKQLGNMSGYFLQHSPKTQELSPLTRGTATYSTPLVSPGHPGLTSLANKRRKPERSNVDSSQPVPIAHSANLTANENPSEDSYFMQREPQKCFQTPARHSPVNRSAAFSSSFAIHNVNTLRHVSPPSYTSQPQQCHYAKSFAETSSKLAKHETQRLSQSQYEAISPPVTPVSSYAPSAITTSSLSVTPVQNTNTAQLSPLERLLCDPHTDCATKYESPALRQSLSHCSVTSVLPASSEDLQRTKVLQHGQGLIGNISSHSSVVNRHPSKCLEESQLYNLLSANSKKKSLGGFSDHGSNNTLNDSQQDLFADIGTGSLSVNSSGYSKDHSRSSGSEPVELEDSLKSLFDRDTPLEPLSQQNTVPRNNTLQRSQSLNVEQIDVASLDNLRHFVGSVTKGSEYGVHFSKAVSTENLRKPVSLGSLQRSLMESHKEMKAELKGMSPVNQGAVLHGDPNESQRSVGTLEKSLVSGHEQSPFHIFSNQSLVRQSKQSSSQQEQHSQDQLHSTTKSPVLNQIPTPRFSTPQSGNSITNWALQQGLVSSKVKEDMGAKSRGSSGRGRGGTPGKRGRPRLERPASIPGGSPIKSVSVSQHSPFPKKKRGRPRKGMENFSEPPLAAVQFSPPQSVQQNHQQGHGLSLGYTRVSASGLGNFSFNNQGPFQDCQQSFQQMLSTDEDPGDFLAELERYQGSDIPQNQLSISLDSRNMQTQFNNFQDNVVSYSRTDLNFPNPSKCSGQSDHNLTYEDKFSGIPVSSASDSNFMLTHNQDSFHQTGSNLQQHLFNCHQQQQHHHHHQQPELTTNTPYGNRSGELELVNTELNLSQAIDISEPMVNFDASVEQHLDQPFDRLRPEDIVPNPTMINTYHAQRIPTVSEPLLPAESRLTSKHLTGFDKEHLVKKFFQKRQNSVNSTNVEELIRYRQKPVMSSPFYTFNFPLPSPVLKGIKFRKHPCQQINAQEKVRMHPKDARKYSLMKIGREVVKLINMSETQVKTVEEQLKAGVKIVPFPPALREVDIANIPTCKQAKSRLNIHRNQKKRQMFHGNIANVPHRKKYRQGFQYFGKGSIGRGHNVKMCNQDLPREFEDNEDIILKDVNLTDASNGTLTPIKSRTPIAGRSPVAGRSPAYYTGSHNVESDKEVLESKLGELELDLNQSGNSQIFKEIQELNGTTEDELDDQFADVSESDGMFENSEKGLNNGTIEKSDISDENEEHNVSSVKTEMENTDNESLGKVPVGEERFGLKVENELPEKCNTEMKDFKAIADADNLGLFTKNGVNMAYSFKKTLEMAALLKKKEIDLSYDENDGGSDVCKVKGKSRSRSSSIDSIPSKLASRCNSVPTSEKDLALVHVNTRLLKRATSTSSNSDSNKSASKRSKRLSSTNSTSSSSSKHSSKKSKRSGNRKYYNCDSDSDGIPGVDYIVTNRFKGRKELRVVVNKLDIDGLDGLEQGNGKDGLDETCRKTPCNMLEGKVIGAGTDRKSADRFITGYSAEFEKFIAQNVNPQKSPIIETDSDTEDCDIVEEFLGTKR</sequence>
<evidence type="ECO:0000256" key="1">
    <source>
        <dbReference type="SAM" id="MobiDB-lite"/>
    </source>
</evidence>
<feature type="region of interest" description="Disordered" evidence="1">
    <location>
        <begin position="658"/>
        <end position="678"/>
    </location>
</feature>
<feature type="region of interest" description="Disordered" evidence="1">
    <location>
        <begin position="821"/>
        <end position="866"/>
    </location>
</feature>
<feature type="region of interest" description="Disordered" evidence="1">
    <location>
        <begin position="777"/>
        <end position="798"/>
    </location>
</feature>
<feature type="region of interest" description="Disordered" evidence="1">
    <location>
        <begin position="180"/>
        <end position="200"/>
    </location>
</feature>
<feature type="compositionally biased region" description="Polar residues" evidence="1">
    <location>
        <begin position="841"/>
        <end position="866"/>
    </location>
</feature>
<accession>A0A9D4KA73</accession>
<feature type="region of interest" description="Disordered" evidence="1">
    <location>
        <begin position="1691"/>
        <end position="1740"/>
    </location>
</feature>
<feature type="region of interest" description="Disordered" evidence="1">
    <location>
        <begin position="1"/>
        <end position="21"/>
    </location>
</feature>
<feature type="compositionally biased region" description="Polar residues" evidence="1">
    <location>
        <begin position="305"/>
        <end position="318"/>
    </location>
</feature>
<feature type="compositionally biased region" description="Low complexity" evidence="1">
    <location>
        <begin position="1653"/>
        <end position="1662"/>
    </location>
</feature>
<organism evidence="2 3">
    <name type="scientific">Dreissena polymorpha</name>
    <name type="common">Zebra mussel</name>
    <name type="synonym">Mytilus polymorpha</name>
    <dbReference type="NCBI Taxonomy" id="45954"/>
    <lineage>
        <taxon>Eukaryota</taxon>
        <taxon>Metazoa</taxon>
        <taxon>Spiralia</taxon>
        <taxon>Lophotrochozoa</taxon>
        <taxon>Mollusca</taxon>
        <taxon>Bivalvia</taxon>
        <taxon>Autobranchia</taxon>
        <taxon>Heteroconchia</taxon>
        <taxon>Euheterodonta</taxon>
        <taxon>Imparidentia</taxon>
        <taxon>Neoheterodontei</taxon>
        <taxon>Myida</taxon>
        <taxon>Dreissenoidea</taxon>
        <taxon>Dreissenidae</taxon>
        <taxon>Dreissena</taxon>
    </lineage>
</organism>
<proteinExistence type="predicted"/>
<feature type="compositionally biased region" description="Low complexity" evidence="1">
    <location>
        <begin position="1691"/>
        <end position="1703"/>
    </location>
</feature>
<evidence type="ECO:0000313" key="2">
    <source>
        <dbReference type="EMBL" id="KAH3835833.1"/>
    </source>
</evidence>
<dbReference type="Proteomes" id="UP000828390">
    <property type="component" value="Unassembled WGS sequence"/>
</dbReference>
<feature type="region of interest" description="Disordered" evidence="1">
    <location>
        <begin position="880"/>
        <end position="947"/>
    </location>
</feature>
<comment type="caution">
    <text evidence="2">The sequence shown here is derived from an EMBL/GenBank/DDBJ whole genome shotgun (WGS) entry which is preliminary data.</text>
</comment>
<reference evidence="2" key="1">
    <citation type="journal article" date="2019" name="bioRxiv">
        <title>The Genome of the Zebra Mussel, Dreissena polymorpha: A Resource for Invasive Species Research.</title>
        <authorList>
            <person name="McCartney M.A."/>
            <person name="Auch B."/>
            <person name="Kono T."/>
            <person name="Mallez S."/>
            <person name="Zhang Y."/>
            <person name="Obille A."/>
            <person name="Becker A."/>
            <person name="Abrahante J.E."/>
            <person name="Garbe J."/>
            <person name="Badalamenti J.P."/>
            <person name="Herman A."/>
            <person name="Mangelson H."/>
            <person name="Liachko I."/>
            <person name="Sullivan S."/>
            <person name="Sone E.D."/>
            <person name="Koren S."/>
            <person name="Silverstein K.A.T."/>
            <person name="Beckman K.B."/>
            <person name="Gohl D.M."/>
        </authorList>
    </citation>
    <scope>NUCLEOTIDE SEQUENCE</scope>
    <source>
        <strain evidence="2">Duluth1</strain>
        <tissue evidence="2">Whole animal</tissue>
    </source>
</reference>
<feature type="region of interest" description="Disordered" evidence="1">
    <location>
        <begin position="1521"/>
        <end position="1544"/>
    </location>
</feature>
<keyword evidence="3" id="KW-1185">Reference proteome</keyword>
<feature type="compositionally biased region" description="Gly residues" evidence="1">
    <location>
        <begin position="893"/>
        <end position="902"/>
    </location>
</feature>
<feature type="compositionally biased region" description="Basic residues" evidence="1">
    <location>
        <begin position="932"/>
        <end position="941"/>
    </location>
</feature>